<accession>A0A250XL18</accession>
<evidence type="ECO:0000313" key="8">
    <source>
        <dbReference type="EMBL" id="GAX83767.1"/>
    </source>
</evidence>
<keyword evidence="4 6" id="KW-0804">Transcription</keyword>
<keyword evidence="9" id="KW-1185">Reference proteome</keyword>
<comment type="subunit">
    <text evidence="6">Component of the Mediator complex.</text>
</comment>
<sequence length="146" mass="16379">MTTTSNNVGGCVDLVSQMQFELNRMSELFLSTVGELQRDAGPVPVNNEELIRPTTSYDSASRSKGFALELMQASTNMTLMISKLPTPMDAEQDQLARILDLQCRNIQLEKELEAEFQRAQQKLAQAQDLYGLLAEHELNSHMAMKQ</sequence>
<evidence type="ECO:0000256" key="2">
    <source>
        <dbReference type="ARBA" id="ARBA00023015"/>
    </source>
</evidence>
<keyword evidence="7" id="KW-0175">Coiled coil</keyword>
<keyword evidence="5 6" id="KW-0539">Nucleus</keyword>
<dbReference type="GO" id="GO:0003712">
    <property type="term" value="F:transcription coregulator activity"/>
    <property type="evidence" value="ECO:0007669"/>
    <property type="project" value="TreeGrafter"/>
</dbReference>
<proteinExistence type="inferred from homology"/>
<evidence type="ECO:0000256" key="6">
    <source>
        <dbReference type="RuleBase" id="RU366036"/>
    </source>
</evidence>
<dbReference type="STRING" id="1157962.A0A250XL18"/>
<dbReference type="SUPFAM" id="SSF140718">
    <property type="entry name" value="Mediator hinge subcomplex-like"/>
    <property type="match status" value="1"/>
</dbReference>
<keyword evidence="2 6" id="KW-0805">Transcription regulation</keyword>
<evidence type="ECO:0000256" key="5">
    <source>
        <dbReference type="ARBA" id="ARBA00023242"/>
    </source>
</evidence>
<comment type="similarity">
    <text evidence="6">Belongs to the Mediator complex subunit 21 family.</text>
</comment>
<comment type="subcellular location">
    <subcellularLocation>
        <location evidence="1 6">Nucleus</location>
    </subcellularLocation>
</comment>
<evidence type="ECO:0000256" key="7">
    <source>
        <dbReference type="SAM" id="Coils"/>
    </source>
</evidence>
<dbReference type="PANTHER" id="PTHR13381">
    <property type="entry name" value="RNA POLYMERASE II HOLOENZYME COMPONENT SRB7"/>
    <property type="match status" value="1"/>
</dbReference>
<dbReference type="PANTHER" id="PTHR13381:SF0">
    <property type="entry name" value="MEDIATOR OF RNA POLYMERASE II TRANSCRIPTION SUBUNIT 21"/>
    <property type="match status" value="1"/>
</dbReference>
<dbReference type="OrthoDB" id="526653at2759"/>
<dbReference type="InterPro" id="IPR021384">
    <property type="entry name" value="Mediator_Med21"/>
</dbReference>
<dbReference type="Pfam" id="PF11221">
    <property type="entry name" value="Med21"/>
    <property type="match status" value="1"/>
</dbReference>
<gene>
    <name evidence="8" type="ORF">CEUSTIGMA_g11192.t1</name>
</gene>
<dbReference type="AlphaFoldDB" id="A0A250XL18"/>
<evidence type="ECO:0000313" key="9">
    <source>
        <dbReference type="Proteomes" id="UP000232323"/>
    </source>
</evidence>
<keyword evidence="3 6" id="KW-0010">Activator</keyword>
<dbReference type="GO" id="GO:0016592">
    <property type="term" value="C:mediator complex"/>
    <property type="evidence" value="ECO:0007669"/>
    <property type="project" value="UniProtKB-UniRule"/>
</dbReference>
<feature type="coiled-coil region" evidence="7">
    <location>
        <begin position="98"/>
        <end position="129"/>
    </location>
</feature>
<name>A0A250XL18_9CHLO</name>
<organism evidence="8 9">
    <name type="scientific">Chlamydomonas eustigma</name>
    <dbReference type="NCBI Taxonomy" id="1157962"/>
    <lineage>
        <taxon>Eukaryota</taxon>
        <taxon>Viridiplantae</taxon>
        <taxon>Chlorophyta</taxon>
        <taxon>core chlorophytes</taxon>
        <taxon>Chlorophyceae</taxon>
        <taxon>CS clade</taxon>
        <taxon>Chlamydomonadales</taxon>
        <taxon>Chlamydomonadaceae</taxon>
        <taxon>Chlamydomonas</taxon>
    </lineage>
</organism>
<dbReference type="GO" id="GO:0006357">
    <property type="term" value="P:regulation of transcription by RNA polymerase II"/>
    <property type="evidence" value="ECO:0007669"/>
    <property type="project" value="TreeGrafter"/>
</dbReference>
<reference evidence="8 9" key="1">
    <citation type="submission" date="2017-08" db="EMBL/GenBank/DDBJ databases">
        <title>Acidophilic green algal genome provides insights into adaptation to an acidic environment.</title>
        <authorList>
            <person name="Hirooka S."/>
            <person name="Hirose Y."/>
            <person name="Kanesaki Y."/>
            <person name="Higuchi S."/>
            <person name="Fujiwara T."/>
            <person name="Onuma R."/>
            <person name="Era A."/>
            <person name="Ohbayashi R."/>
            <person name="Uzuka A."/>
            <person name="Nozaki H."/>
            <person name="Yoshikawa H."/>
            <person name="Miyagishima S.Y."/>
        </authorList>
    </citation>
    <scope>NUCLEOTIDE SEQUENCE [LARGE SCALE GENOMIC DNA]</scope>
    <source>
        <strain evidence="8 9">NIES-2499</strain>
    </source>
</reference>
<dbReference type="InterPro" id="IPR037212">
    <property type="entry name" value="Med7/Med21-like"/>
</dbReference>
<dbReference type="Gene3D" id="6.10.280.10">
    <property type="entry name" value="Mediator complex, subunit Med21"/>
    <property type="match status" value="1"/>
</dbReference>
<evidence type="ECO:0000256" key="4">
    <source>
        <dbReference type="ARBA" id="ARBA00023163"/>
    </source>
</evidence>
<dbReference type="Proteomes" id="UP000232323">
    <property type="component" value="Unassembled WGS sequence"/>
</dbReference>
<comment type="function">
    <text evidence="6">Component of the Mediator complex, a coactivator involved in the regulated transcription of nearly all RNA polymerase II-dependent genes. Mediator functions as a bridge to convey information from gene-specific regulatory proteins to the basal RNA polymerase II transcription machinery. Mediator is recruited to promoters by direct interactions with regulatory proteins and serves as a scaffold for the assembly of a functional preinitiation complex with RNA polymerase II and the general transcription factors.</text>
</comment>
<protein>
    <recommendedName>
        <fullName evidence="6">Mediator of RNA polymerase II transcription subunit 21</fullName>
    </recommendedName>
</protein>
<evidence type="ECO:0000256" key="1">
    <source>
        <dbReference type="ARBA" id="ARBA00004123"/>
    </source>
</evidence>
<dbReference type="EMBL" id="BEGY01000107">
    <property type="protein sequence ID" value="GAX83767.1"/>
    <property type="molecule type" value="Genomic_DNA"/>
</dbReference>
<comment type="caution">
    <text evidence="8">The sequence shown here is derived from an EMBL/GenBank/DDBJ whole genome shotgun (WGS) entry which is preliminary data.</text>
</comment>
<evidence type="ECO:0000256" key="3">
    <source>
        <dbReference type="ARBA" id="ARBA00023159"/>
    </source>
</evidence>